<name>A0ABZ3CBL4_9ACTN</name>
<dbReference type="GO" id="GO:0008837">
    <property type="term" value="F:diaminopimelate epimerase activity"/>
    <property type="evidence" value="ECO:0007669"/>
    <property type="project" value="UniProtKB-EC"/>
</dbReference>
<feature type="binding site" evidence="8">
    <location>
        <position position="71"/>
    </location>
    <ligand>
        <name>substrate</name>
    </ligand>
</feature>
<comment type="subcellular location">
    <subcellularLocation>
        <location evidence="8">Cytoplasm</location>
    </subcellularLocation>
</comment>
<comment type="pathway">
    <text evidence="1 8">Amino-acid biosynthesis; L-lysine biosynthesis via DAP pathway; DL-2,6-diaminopimelate from LL-2,6-diaminopimelate: step 1/1.</text>
</comment>
<dbReference type="SUPFAM" id="SSF54506">
    <property type="entry name" value="Diaminopimelate epimerase-like"/>
    <property type="match status" value="2"/>
</dbReference>
<keyword evidence="4 8" id="KW-0028">Amino-acid biosynthesis</keyword>
<gene>
    <name evidence="8 10" type="primary">dapF</name>
    <name evidence="10" type="ORF">PCC79_07380</name>
</gene>
<comment type="subunit">
    <text evidence="8">Homodimer.</text>
</comment>
<feature type="active site" description="Proton acceptor" evidence="8">
    <location>
        <position position="220"/>
    </location>
</feature>
<evidence type="ECO:0000256" key="1">
    <source>
        <dbReference type="ARBA" id="ARBA00005196"/>
    </source>
</evidence>
<protein>
    <recommendedName>
        <fullName evidence="3 8">Diaminopimelate epimerase</fullName>
        <shortName evidence="8">DAP epimerase</shortName>
        <ecNumber evidence="3 8">5.1.1.7</ecNumber>
    </recommendedName>
    <alternativeName>
        <fullName evidence="8">PLP-independent amino acid racemase</fullName>
    </alternativeName>
</protein>
<dbReference type="NCBIfam" id="TIGR00652">
    <property type="entry name" value="DapF"/>
    <property type="match status" value="1"/>
</dbReference>
<evidence type="ECO:0000313" key="11">
    <source>
        <dbReference type="Proteomes" id="UP001434337"/>
    </source>
</evidence>
<evidence type="ECO:0000256" key="3">
    <source>
        <dbReference type="ARBA" id="ARBA00013080"/>
    </source>
</evidence>
<reference evidence="10 11" key="1">
    <citation type="journal article" date="2023" name="Environ Microbiome">
        <title>A coral-associated actinobacterium mitigates coral bleaching under heat stress.</title>
        <authorList>
            <person name="Li J."/>
            <person name="Zou Y."/>
            <person name="Li Q."/>
            <person name="Zhang J."/>
            <person name="Bourne D.G."/>
            <person name="Lyu Y."/>
            <person name="Liu C."/>
            <person name="Zhang S."/>
        </authorList>
    </citation>
    <scope>NUCLEOTIDE SEQUENCE [LARGE SCALE GENOMIC DNA]</scope>
    <source>
        <strain evidence="10 11">SCSIO 13291</strain>
    </source>
</reference>
<feature type="active site" description="Proton donor" evidence="8">
    <location>
        <position position="80"/>
    </location>
</feature>
<evidence type="ECO:0000256" key="2">
    <source>
        <dbReference type="ARBA" id="ARBA00010219"/>
    </source>
</evidence>
<comment type="caution">
    <text evidence="8">Lacks conserved residue(s) required for the propagation of feature annotation.</text>
</comment>
<dbReference type="Proteomes" id="UP001434337">
    <property type="component" value="Chromosome"/>
</dbReference>
<feature type="binding site" evidence="8">
    <location>
        <position position="193"/>
    </location>
    <ligand>
        <name>substrate</name>
    </ligand>
</feature>
<dbReference type="InterPro" id="IPR018510">
    <property type="entry name" value="DAP_epimerase_AS"/>
</dbReference>
<comment type="function">
    <text evidence="8">Catalyzes the stereoinversion of LL-2,6-diaminopimelate (L,L-DAP) to meso-diaminopimelate (meso-DAP), a precursor of L-lysine and an essential component of the bacterial peptidoglycan.</text>
</comment>
<dbReference type="PANTHER" id="PTHR31689">
    <property type="entry name" value="DIAMINOPIMELATE EPIMERASE, CHLOROPLASTIC"/>
    <property type="match status" value="1"/>
</dbReference>
<accession>A0ABZ3CBL4</accession>
<dbReference type="Gene3D" id="3.10.310.10">
    <property type="entry name" value="Diaminopimelate Epimerase, Chain A, domain 1"/>
    <property type="match status" value="2"/>
</dbReference>
<evidence type="ECO:0000313" key="10">
    <source>
        <dbReference type="EMBL" id="WZW99996.1"/>
    </source>
</evidence>
<evidence type="ECO:0000256" key="8">
    <source>
        <dbReference type="HAMAP-Rule" id="MF_00197"/>
    </source>
</evidence>
<keyword evidence="6 8" id="KW-0413">Isomerase</keyword>
<evidence type="ECO:0000256" key="5">
    <source>
        <dbReference type="ARBA" id="ARBA00023154"/>
    </source>
</evidence>
<comment type="similarity">
    <text evidence="2 8">Belongs to the diaminopimelate epimerase family.</text>
</comment>
<feature type="binding site" evidence="8">
    <location>
        <position position="159"/>
    </location>
    <ligand>
        <name>substrate</name>
    </ligand>
</feature>
<dbReference type="RefSeq" id="WP_232548286.1">
    <property type="nucleotide sequence ID" value="NZ_CP115965.1"/>
</dbReference>
<dbReference type="Pfam" id="PF01678">
    <property type="entry name" value="DAP_epimerase"/>
    <property type="match status" value="2"/>
</dbReference>
<feature type="binding site" evidence="8">
    <location>
        <begin position="81"/>
        <end position="82"/>
    </location>
    <ligand>
        <name>substrate</name>
    </ligand>
</feature>
<feature type="binding site" evidence="8">
    <location>
        <begin position="221"/>
        <end position="222"/>
    </location>
    <ligand>
        <name>substrate</name>
    </ligand>
</feature>
<sequence>MVSFAKGHGTKNDFVLLVDPDDELLLTDAAVRFLCDRRGGIGGDGVLRAVRARHVPEWSGDPDLWFMDYRNADGSIAEMCGNGVRVFARHLVAEGLVPAGTTTVGIGTRAGLREAEVLPDGRIRVAMGRPRLAAAEVEVSLAAGVPEQRWRARAVDVGNPHAVVWLEGDDLDGLDLTRPPVWTPREAFPDGVNIEFVAPVGDHHVRMRVFERGVGETASCGTGTVAVAAALADRGENQSESTWRVDVPGGSVEVTLRDGDAWLTGPAEIVARGDVAWPQEEA</sequence>
<evidence type="ECO:0000256" key="6">
    <source>
        <dbReference type="ARBA" id="ARBA00023235"/>
    </source>
</evidence>
<feature type="binding site" evidence="8">
    <location>
        <begin position="211"/>
        <end position="212"/>
    </location>
    <ligand>
        <name>substrate</name>
    </ligand>
</feature>
<dbReference type="PROSITE" id="PS01326">
    <property type="entry name" value="DAP_EPIMERASE"/>
    <property type="match status" value="1"/>
</dbReference>
<feature type="site" description="Could be important to modulate the pK values of the two catalytic cysteine residues" evidence="8">
    <location>
        <position position="161"/>
    </location>
</feature>
<dbReference type="EC" id="5.1.1.7" evidence="3 8"/>
<dbReference type="EMBL" id="CP115965">
    <property type="protein sequence ID" value="WZW99996.1"/>
    <property type="molecule type" value="Genomic_DNA"/>
</dbReference>
<dbReference type="InterPro" id="IPR001653">
    <property type="entry name" value="DAP_epimerase_DapF"/>
</dbReference>
<evidence type="ECO:0000256" key="9">
    <source>
        <dbReference type="PROSITE-ProRule" id="PRU10125"/>
    </source>
</evidence>
<keyword evidence="5 8" id="KW-0457">Lysine biosynthesis</keyword>
<feature type="site" description="Could be important to modulate the pK values of the two catalytic cysteine residues" evidence="8">
    <location>
        <position position="211"/>
    </location>
</feature>
<keyword evidence="8" id="KW-0963">Cytoplasm</keyword>
<dbReference type="PANTHER" id="PTHR31689:SF0">
    <property type="entry name" value="DIAMINOPIMELATE EPIMERASE"/>
    <property type="match status" value="1"/>
</dbReference>
<feature type="active site" evidence="9">
    <location>
        <position position="80"/>
    </location>
</feature>
<organism evidence="10 11">
    <name type="scientific">Propioniciclava soli</name>
    <dbReference type="NCBI Taxonomy" id="2775081"/>
    <lineage>
        <taxon>Bacteria</taxon>
        <taxon>Bacillati</taxon>
        <taxon>Actinomycetota</taxon>
        <taxon>Actinomycetes</taxon>
        <taxon>Propionibacteriales</taxon>
        <taxon>Propionibacteriaceae</taxon>
        <taxon>Propioniciclava</taxon>
    </lineage>
</organism>
<evidence type="ECO:0000256" key="4">
    <source>
        <dbReference type="ARBA" id="ARBA00022605"/>
    </source>
</evidence>
<keyword evidence="11" id="KW-1185">Reference proteome</keyword>
<dbReference type="HAMAP" id="MF_00197">
    <property type="entry name" value="DAP_epimerase"/>
    <property type="match status" value="1"/>
</dbReference>
<evidence type="ECO:0000256" key="7">
    <source>
        <dbReference type="ARBA" id="ARBA00051712"/>
    </source>
</evidence>
<proteinExistence type="inferred from homology"/>
<comment type="catalytic activity">
    <reaction evidence="7 8">
        <text>(2S,6S)-2,6-diaminopimelate = meso-2,6-diaminopimelate</text>
        <dbReference type="Rhea" id="RHEA:15393"/>
        <dbReference type="ChEBI" id="CHEBI:57609"/>
        <dbReference type="ChEBI" id="CHEBI:57791"/>
        <dbReference type="EC" id="5.1.1.7"/>
    </reaction>
</comment>
<feature type="binding site" evidence="8">
    <location>
        <position position="12"/>
    </location>
    <ligand>
        <name>substrate</name>
    </ligand>
</feature>